<dbReference type="OrthoDB" id="10644450at2759"/>
<accession>A0A5C3N8J1</accession>
<reference evidence="2 3" key="1">
    <citation type="journal article" date="2019" name="Nat. Ecol. Evol.">
        <title>Megaphylogeny resolves global patterns of mushroom evolution.</title>
        <authorList>
            <person name="Varga T."/>
            <person name="Krizsan K."/>
            <person name="Foldi C."/>
            <person name="Dima B."/>
            <person name="Sanchez-Garcia M."/>
            <person name="Sanchez-Ramirez S."/>
            <person name="Szollosi G.J."/>
            <person name="Szarkandi J.G."/>
            <person name="Papp V."/>
            <person name="Albert L."/>
            <person name="Andreopoulos W."/>
            <person name="Angelini C."/>
            <person name="Antonin V."/>
            <person name="Barry K.W."/>
            <person name="Bougher N.L."/>
            <person name="Buchanan P."/>
            <person name="Buyck B."/>
            <person name="Bense V."/>
            <person name="Catcheside P."/>
            <person name="Chovatia M."/>
            <person name="Cooper J."/>
            <person name="Damon W."/>
            <person name="Desjardin D."/>
            <person name="Finy P."/>
            <person name="Geml J."/>
            <person name="Haridas S."/>
            <person name="Hughes K."/>
            <person name="Justo A."/>
            <person name="Karasinski D."/>
            <person name="Kautmanova I."/>
            <person name="Kiss B."/>
            <person name="Kocsube S."/>
            <person name="Kotiranta H."/>
            <person name="LaButti K.M."/>
            <person name="Lechner B.E."/>
            <person name="Liimatainen K."/>
            <person name="Lipzen A."/>
            <person name="Lukacs Z."/>
            <person name="Mihaltcheva S."/>
            <person name="Morgado L.N."/>
            <person name="Niskanen T."/>
            <person name="Noordeloos M.E."/>
            <person name="Ohm R.A."/>
            <person name="Ortiz-Santana B."/>
            <person name="Ovrebo C."/>
            <person name="Racz N."/>
            <person name="Riley R."/>
            <person name="Savchenko A."/>
            <person name="Shiryaev A."/>
            <person name="Soop K."/>
            <person name="Spirin V."/>
            <person name="Szebenyi C."/>
            <person name="Tomsovsky M."/>
            <person name="Tulloss R.E."/>
            <person name="Uehling J."/>
            <person name="Grigoriev I.V."/>
            <person name="Vagvolgyi C."/>
            <person name="Papp T."/>
            <person name="Martin F.M."/>
            <person name="Miettinen O."/>
            <person name="Hibbett D.S."/>
            <person name="Nagy L.G."/>
        </authorList>
    </citation>
    <scope>NUCLEOTIDE SEQUENCE [LARGE SCALE GENOMIC DNA]</scope>
    <source>
        <strain evidence="2 3">OMC1185</strain>
    </source>
</reference>
<dbReference type="EMBL" id="ML213514">
    <property type="protein sequence ID" value="TFK50131.1"/>
    <property type="molecule type" value="Genomic_DNA"/>
</dbReference>
<proteinExistence type="predicted"/>
<dbReference type="AlphaFoldDB" id="A0A5C3N8J1"/>
<evidence type="ECO:0000256" key="1">
    <source>
        <dbReference type="SAM" id="MobiDB-lite"/>
    </source>
</evidence>
<evidence type="ECO:0000313" key="3">
    <source>
        <dbReference type="Proteomes" id="UP000305948"/>
    </source>
</evidence>
<name>A0A5C3N8J1_9AGAM</name>
<sequence>MSNVRDITPTPQTPLYITLDSPGASSSSLLRQATLKSRLARLPVLEAPRPSHLAGPRTTRPVPDPRSPSAQLRIRSCAIPGLLSRKRALIFTTYQPSSTIHVTINLLRPPRRRSRLLLPTPRRQPHTASICCTPDNLRCPIRGYQGCSPAAPVSITITTQL</sequence>
<evidence type="ECO:0000313" key="2">
    <source>
        <dbReference type="EMBL" id="TFK50131.1"/>
    </source>
</evidence>
<keyword evidence="3" id="KW-1185">Reference proteome</keyword>
<protein>
    <submittedName>
        <fullName evidence="2">Uncharacterized protein</fullName>
    </submittedName>
</protein>
<organism evidence="2 3">
    <name type="scientific">Heliocybe sulcata</name>
    <dbReference type="NCBI Taxonomy" id="5364"/>
    <lineage>
        <taxon>Eukaryota</taxon>
        <taxon>Fungi</taxon>
        <taxon>Dikarya</taxon>
        <taxon>Basidiomycota</taxon>
        <taxon>Agaricomycotina</taxon>
        <taxon>Agaricomycetes</taxon>
        <taxon>Gloeophyllales</taxon>
        <taxon>Gloeophyllaceae</taxon>
        <taxon>Heliocybe</taxon>
    </lineage>
</organism>
<dbReference type="Proteomes" id="UP000305948">
    <property type="component" value="Unassembled WGS sequence"/>
</dbReference>
<gene>
    <name evidence="2" type="ORF">OE88DRAFT_326283</name>
</gene>
<feature type="region of interest" description="Disordered" evidence="1">
    <location>
        <begin position="46"/>
        <end position="70"/>
    </location>
</feature>